<protein>
    <submittedName>
        <fullName evidence="1">Uncharacterized protein</fullName>
    </submittedName>
</protein>
<keyword evidence="2" id="KW-1185">Reference proteome</keyword>
<comment type="caution">
    <text evidence="1">The sequence shown here is derived from an EMBL/GenBank/DDBJ whole genome shotgun (WGS) entry which is preliminary data.</text>
</comment>
<proteinExistence type="predicted"/>
<organism evidence="1 2">
    <name type="scientific">Neocallimastix californiae</name>
    <dbReference type="NCBI Taxonomy" id="1754190"/>
    <lineage>
        <taxon>Eukaryota</taxon>
        <taxon>Fungi</taxon>
        <taxon>Fungi incertae sedis</taxon>
        <taxon>Chytridiomycota</taxon>
        <taxon>Chytridiomycota incertae sedis</taxon>
        <taxon>Neocallimastigomycetes</taxon>
        <taxon>Neocallimastigales</taxon>
        <taxon>Neocallimastigaceae</taxon>
        <taxon>Neocallimastix</taxon>
    </lineage>
</organism>
<dbReference type="AlphaFoldDB" id="A0A1Y2F868"/>
<dbReference type="EMBL" id="MCOG01000015">
    <property type="protein sequence ID" value="ORY79115.1"/>
    <property type="molecule type" value="Genomic_DNA"/>
</dbReference>
<reference evidence="1 2" key="1">
    <citation type="submission" date="2016-08" db="EMBL/GenBank/DDBJ databases">
        <title>A Parts List for Fungal Cellulosomes Revealed by Comparative Genomics.</title>
        <authorList>
            <consortium name="DOE Joint Genome Institute"/>
            <person name="Haitjema C.H."/>
            <person name="Gilmore S.P."/>
            <person name="Henske J.K."/>
            <person name="Solomon K.V."/>
            <person name="De Groot R."/>
            <person name="Kuo A."/>
            <person name="Mondo S.J."/>
            <person name="Salamov A.A."/>
            <person name="Labutti K."/>
            <person name="Zhao Z."/>
            <person name="Chiniquy J."/>
            <person name="Barry K."/>
            <person name="Brewer H.M."/>
            <person name="Purvine S.O."/>
            <person name="Wright A.T."/>
            <person name="Boxma B."/>
            <person name="Van Alen T."/>
            <person name="Hackstein J.H."/>
            <person name="Baker S.E."/>
            <person name="Grigoriev I.V."/>
            <person name="O'Malley M.A."/>
        </authorList>
    </citation>
    <scope>NUCLEOTIDE SEQUENCE [LARGE SCALE GENOMIC DNA]</scope>
    <source>
        <strain evidence="1 2">G1</strain>
    </source>
</reference>
<gene>
    <name evidence="1" type="ORF">LY90DRAFT_500718</name>
</gene>
<sequence>MINEEILNSKKKRRNKGKEPLEEEEAYIIIVNNTQNMIKEINQLHKRINKTNRDFTNYKYNLKRNSFVINTKTTIEQFNTFKNNYEHDINIIKQDITKLEMKMIQQSCVQEMKIGNLNRTISILQNEIEAIRRGLGGLPTYEESQTNQRNVYGRNNNSFKSLDDIINIDD</sequence>
<name>A0A1Y2F868_9FUNG</name>
<dbReference type="Proteomes" id="UP000193920">
    <property type="component" value="Unassembled WGS sequence"/>
</dbReference>
<evidence type="ECO:0000313" key="2">
    <source>
        <dbReference type="Proteomes" id="UP000193920"/>
    </source>
</evidence>
<accession>A0A1Y2F868</accession>
<evidence type="ECO:0000313" key="1">
    <source>
        <dbReference type="EMBL" id="ORY79115.1"/>
    </source>
</evidence>